<dbReference type="AlphaFoldDB" id="A0AAV3Y7F6"/>
<accession>A0AAV3Y7F6</accession>
<protein>
    <submittedName>
        <fullName evidence="1">Uncharacterized protein</fullName>
    </submittedName>
</protein>
<evidence type="ECO:0000313" key="2">
    <source>
        <dbReference type="Proteomes" id="UP000735302"/>
    </source>
</evidence>
<reference evidence="1 2" key="1">
    <citation type="journal article" date="2021" name="Elife">
        <title>Chloroplast acquisition without the gene transfer in kleptoplastic sea slugs, Plakobranchus ocellatus.</title>
        <authorList>
            <person name="Maeda T."/>
            <person name="Takahashi S."/>
            <person name="Yoshida T."/>
            <person name="Shimamura S."/>
            <person name="Takaki Y."/>
            <person name="Nagai Y."/>
            <person name="Toyoda A."/>
            <person name="Suzuki Y."/>
            <person name="Arimoto A."/>
            <person name="Ishii H."/>
            <person name="Satoh N."/>
            <person name="Nishiyama T."/>
            <person name="Hasebe M."/>
            <person name="Maruyama T."/>
            <person name="Minagawa J."/>
            <person name="Obokata J."/>
            <person name="Shigenobu S."/>
        </authorList>
    </citation>
    <scope>NUCLEOTIDE SEQUENCE [LARGE SCALE GENOMIC DNA]</scope>
</reference>
<name>A0AAV3Y7F6_9GAST</name>
<sequence length="118" mass="14056">MFCNRWNRTRYSQYFTIGRKKHNTANVPRKVSGNTIQRVSRDKFKGTRETHCFAIGRKEQDIPSVPRWIERNMIRPVFRHRWNETLYSQHSAIGLMEHDIALFRATSLPALTWYLGFG</sequence>
<comment type="caution">
    <text evidence="1">The sequence shown here is derived from an EMBL/GenBank/DDBJ whole genome shotgun (WGS) entry which is preliminary data.</text>
</comment>
<proteinExistence type="predicted"/>
<keyword evidence="2" id="KW-1185">Reference proteome</keyword>
<evidence type="ECO:0000313" key="1">
    <source>
        <dbReference type="EMBL" id="GFN78853.1"/>
    </source>
</evidence>
<dbReference type="EMBL" id="BLXT01000616">
    <property type="protein sequence ID" value="GFN78853.1"/>
    <property type="molecule type" value="Genomic_DNA"/>
</dbReference>
<gene>
    <name evidence="1" type="ORF">PoB_000535900</name>
</gene>
<dbReference type="Proteomes" id="UP000735302">
    <property type="component" value="Unassembled WGS sequence"/>
</dbReference>
<organism evidence="1 2">
    <name type="scientific">Plakobranchus ocellatus</name>
    <dbReference type="NCBI Taxonomy" id="259542"/>
    <lineage>
        <taxon>Eukaryota</taxon>
        <taxon>Metazoa</taxon>
        <taxon>Spiralia</taxon>
        <taxon>Lophotrochozoa</taxon>
        <taxon>Mollusca</taxon>
        <taxon>Gastropoda</taxon>
        <taxon>Heterobranchia</taxon>
        <taxon>Euthyneura</taxon>
        <taxon>Panpulmonata</taxon>
        <taxon>Sacoglossa</taxon>
        <taxon>Placobranchoidea</taxon>
        <taxon>Plakobranchidae</taxon>
        <taxon>Plakobranchus</taxon>
    </lineage>
</organism>